<proteinExistence type="predicted"/>
<comment type="caution">
    <text evidence="1">The sequence shown here is derived from an EMBL/GenBank/DDBJ whole genome shotgun (WGS) entry which is preliminary data.</text>
</comment>
<dbReference type="AlphaFoldDB" id="A0A081K7B8"/>
<accession>A0A081K7B8</accession>
<keyword evidence="2" id="KW-1185">Reference proteome</keyword>
<dbReference type="SUPFAM" id="SSF50370">
    <property type="entry name" value="Ricin B-like lectins"/>
    <property type="match status" value="2"/>
</dbReference>
<dbReference type="InterPro" id="IPR035992">
    <property type="entry name" value="Ricin_B-like_lectins"/>
</dbReference>
<sequence>MILIYGNNVYGVDDIEPRVHANNFLLKQKGTEQCLVVMDELEGCLPESGEIIDGCYDSNKVVFDECNEGVPEQRWVFDFQNKRIHSLERRAEVCLTRLPEKLSMEYCKPTHLKQLWFFNQQDEFFSRVDFLDPLAFVKLLESDNDAPLPVTFNFIDSETGNDQCYLSPFTGRVECPKYEIDEEVLKQQEVEFWNWSGSWPWQPKQVKVTEDLKLGELSSNRCLAVEQCHIDSIGQYDCFGGAKLQVKACKPESHQVWRYDLVSKRLFNKQAGEQFCVSWLSGKLSLEHCLPGGAISQKWYFARGEGRKYSERGRLRWFSNSREHYDYIKSLDFDPIVKFEILHKDGQGKGCGYDPIDGLWKGLCSN</sequence>
<protein>
    <recommendedName>
        <fullName evidence="3">Ricin B lectin domain-containing protein</fullName>
    </recommendedName>
</protein>
<name>A0A081K7B8_9GAMM</name>
<organism evidence="1 2">
    <name type="scientific">Endozoicomonas elysicola</name>
    <dbReference type="NCBI Taxonomy" id="305900"/>
    <lineage>
        <taxon>Bacteria</taxon>
        <taxon>Pseudomonadati</taxon>
        <taxon>Pseudomonadota</taxon>
        <taxon>Gammaproteobacteria</taxon>
        <taxon>Oceanospirillales</taxon>
        <taxon>Endozoicomonadaceae</taxon>
        <taxon>Endozoicomonas</taxon>
    </lineage>
</organism>
<reference evidence="1 2" key="1">
    <citation type="submission" date="2014-06" db="EMBL/GenBank/DDBJ databases">
        <title>Whole Genome Sequences of Three Symbiotic Endozoicomonas Bacteria.</title>
        <authorList>
            <person name="Neave M.J."/>
            <person name="Apprill A."/>
            <person name="Voolstra C.R."/>
        </authorList>
    </citation>
    <scope>NUCLEOTIDE SEQUENCE [LARGE SCALE GENOMIC DNA]</scope>
    <source>
        <strain evidence="1 2">DSM 22380</strain>
    </source>
</reference>
<dbReference type="PROSITE" id="PS50231">
    <property type="entry name" value="RICIN_B_LECTIN"/>
    <property type="match status" value="2"/>
</dbReference>
<evidence type="ECO:0000313" key="2">
    <source>
        <dbReference type="Proteomes" id="UP000027997"/>
    </source>
</evidence>
<dbReference type="RefSeq" id="WP_020584222.1">
    <property type="nucleotide sequence ID" value="NZ_JOJP01000001.1"/>
</dbReference>
<dbReference type="Gene3D" id="2.80.10.50">
    <property type="match status" value="2"/>
</dbReference>
<dbReference type="Proteomes" id="UP000027997">
    <property type="component" value="Unassembled WGS sequence"/>
</dbReference>
<gene>
    <name evidence="1" type="ORF">GV64_04150</name>
</gene>
<evidence type="ECO:0000313" key="1">
    <source>
        <dbReference type="EMBL" id="KEI70044.1"/>
    </source>
</evidence>
<evidence type="ECO:0008006" key="3">
    <source>
        <dbReference type="Google" id="ProtNLM"/>
    </source>
</evidence>
<dbReference type="EMBL" id="JOJP01000001">
    <property type="protein sequence ID" value="KEI70044.1"/>
    <property type="molecule type" value="Genomic_DNA"/>
</dbReference>